<dbReference type="GO" id="GO:0030041">
    <property type="term" value="P:actin filament polymerization"/>
    <property type="evidence" value="ECO:0007669"/>
    <property type="project" value="InterPro"/>
</dbReference>
<keyword evidence="5" id="KW-0206">Cytoskeleton</keyword>
<evidence type="ECO:0000256" key="6">
    <source>
        <dbReference type="ARBA" id="ARBA00060055"/>
    </source>
</evidence>
<evidence type="ECO:0000256" key="4">
    <source>
        <dbReference type="ARBA" id="ARBA00023203"/>
    </source>
</evidence>
<comment type="subcellular location">
    <subcellularLocation>
        <location evidence="1">Cytoplasm</location>
        <location evidence="1">Cytoskeleton</location>
    </subcellularLocation>
</comment>
<dbReference type="Pfam" id="PF05856">
    <property type="entry name" value="ARPC4"/>
    <property type="match status" value="1"/>
</dbReference>
<keyword evidence="4" id="KW-0009">Actin-binding</keyword>
<keyword evidence="9" id="KW-1185">Reference proteome</keyword>
<comment type="function">
    <text evidence="6">Actin-binding component of the Arp2/3 complex, a multiprotein complex that mediates actin polymerization upon stimulation by nucleation-promoting factor (NPF). The Arp2/3 complex mediates the formation of branched actin networks in the cytoplasm, providing the force for cell motility. In addition to its role in the cytoplasmic cytoskeleton, the Arp2/3 complex also promotes actin polymerization in the nucleus, thereby regulating gene transcription and repair of damaged DNA. The Arp2/3 complex promotes homologous recombination (HR) repair in response to DNA damage by promoting nuclear actin polymerization, leading to drive motility of double-strand breaks (DSBs).</text>
</comment>
<name>A0A671TKT9_SPAAU</name>
<dbReference type="FunFam" id="3.30.1460.20:FF:000001">
    <property type="entry name" value="Actin-related protein 2/3 complex subunit 4"/>
    <property type="match status" value="1"/>
</dbReference>
<dbReference type="PANTHER" id="PTHR22629:SF0">
    <property type="entry name" value="ACTIN-RELATED PROTEIN 2_3 COMPLEX SUBUNIT 4"/>
    <property type="match status" value="1"/>
</dbReference>
<evidence type="ECO:0000256" key="5">
    <source>
        <dbReference type="ARBA" id="ARBA00023212"/>
    </source>
</evidence>
<dbReference type="Gene3D" id="3.30.1460.20">
    <property type="match status" value="1"/>
</dbReference>
<dbReference type="GO" id="GO:0051015">
    <property type="term" value="F:actin filament binding"/>
    <property type="evidence" value="ECO:0007669"/>
    <property type="project" value="TreeGrafter"/>
</dbReference>
<organism evidence="8 9">
    <name type="scientific">Sparus aurata</name>
    <name type="common">Gilthead sea bream</name>
    <dbReference type="NCBI Taxonomy" id="8175"/>
    <lineage>
        <taxon>Eukaryota</taxon>
        <taxon>Metazoa</taxon>
        <taxon>Chordata</taxon>
        <taxon>Craniata</taxon>
        <taxon>Vertebrata</taxon>
        <taxon>Euteleostomi</taxon>
        <taxon>Actinopterygii</taxon>
        <taxon>Neopterygii</taxon>
        <taxon>Teleostei</taxon>
        <taxon>Neoteleostei</taxon>
        <taxon>Acanthomorphata</taxon>
        <taxon>Eupercaria</taxon>
        <taxon>Spariformes</taxon>
        <taxon>Sparidae</taxon>
        <taxon>Sparus</taxon>
    </lineage>
</organism>
<evidence type="ECO:0000256" key="2">
    <source>
        <dbReference type="ARBA" id="ARBA00005919"/>
    </source>
</evidence>
<dbReference type="InParanoid" id="A0A671TKT9"/>
<accession>A0A671TKT9</accession>
<dbReference type="GO" id="GO:0034314">
    <property type="term" value="P:Arp2/3 complex-mediated actin nucleation"/>
    <property type="evidence" value="ECO:0007669"/>
    <property type="project" value="InterPro"/>
</dbReference>
<sequence length="257" mass="29813">MSPVHSAEVDASRGTLDLEYTYSTWAVWYAQATAFLLCGDTRLFKRGQKLAHPICTDYVGFTEEQSQAWLRNFRLLQRKNGESTLRPYLNAVRATLQAALCLENFSSQVVERHNKPEVEVRSSKELLLQPVVISRNDKEKVLIEGSINSVRVSIAVKQADEIEKILCHKFMRFMMMRAENFFILRRKPVEGYDISFLITNFHTEQMYKHKLVDFVIHFMEEIDKEISEMKLSVNARARIVAEEFLKNVRNISSVFPA</sequence>
<dbReference type="InterPro" id="IPR034666">
    <property type="entry name" value="ARPC2/4"/>
</dbReference>
<reference evidence="8" key="2">
    <citation type="submission" date="2025-08" db="UniProtKB">
        <authorList>
            <consortium name="Ensembl"/>
        </authorList>
    </citation>
    <scope>IDENTIFICATION</scope>
</reference>
<evidence type="ECO:0000256" key="7">
    <source>
        <dbReference type="ARBA" id="ARBA00073050"/>
    </source>
</evidence>
<dbReference type="AlphaFoldDB" id="A0A671TKT9"/>
<reference evidence="8" key="3">
    <citation type="submission" date="2025-09" db="UniProtKB">
        <authorList>
            <consortium name="Ensembl"/>
        </authorList>
    </citation>
    <scope>IDENTIFICATION</scope>
</reference>
<keyword evidence="3" id="KW-0963">Cytoplasm</keyword>
<reference evidence="8" key="1">
    <citation type="submission" date="2021-04" db="EMBL/GenBank/DDBJ databases">
        <authorList>
            <consortium name="Wellcome Sanger Institute Data Sharing"/>
        </authorList>
    </citation>
    <scope>NUCLEOTIDE SEQUENCE [LARGE SCALE GENOMIC DNA]</scope>
</reference>
<dbReference type="Ensembl" id="ENSSAUT00010002027.1">
    <property type="protein sequence ID" value="ENSSAUP00010001950.1"/>
    <property type="gene ID" value="ENSSAUG00010000982.1"/>
</dbReference>
<dbReference type="Proteomes" id="UP000472265">
    <property type="component" value="Chromosome 6"/>
</dbReference>
<protein>
    <recommendedName>
        <fullName evidence="7">Actin-related protein 2/3 complex subunit 4</fullName>
    </recommendedName>
</protein>
<gene>
    <name evidence="8" type="primary">ARPC4</name>
</gene>
<dbReference type="GeneTree" id="ENSGT00390000016233"/>
<proteinExistence type="inferred from homology"/>
<dbReference type="OMA" id="EAYLGEF"/>
<evidence type="ECO:0000313" key="9">
    <source>
        <dbReference type="Proteomes" id="UP000472265"/>
    </source>
</evidence>
<evidence type="ECO:0000256" key="3">
    <source>
        <dbReference type="ARBA" id="ARBA00022490"/>
    </source>
</evidence>
<dbReference type="SUPFAM" id="SSF69645">
    <property type="entry name" value="Arp2/3 complex subunits"/>
    <property type="match status" value="1"/>
</dbReference>
<dbReference type="GO" id="GO:0005885">
    <property type="term" value="C:Arp2/3 protein complex"/>
    <property type="evidence" value="ECO:0007669"/>
    <property type="project" value="InterPro"/>
</dbReference>
<dbReference type="PANTHER" id="PTHR22629">
    <property type="entry name" value="ARP2/3 COMPLEX 20 KD SUBUNIT"/>
    <property type="match status" value="1"/>
</dbReference>
<dbReference type="InterPro" id="IPR008384">
    <property type="entry name" value="ARPC4"/>
</dbReference>
<comment type="similarity">
    <text evidence="2">Belongs to the ARPC4 family.</text>
</comment>
<evidence type="ECO:0000256" key="1">
    <source>
        <dbReference type="ARBA" id="ARBA00004245"/>
    </source>
</evidence>
<evidence type="ECO:0000313" key="8">
    <source>
        <dbReference type="Ensembl" id="ENSSAUP00010001950.1"/>
    </source>
</evidence>